<sequence>MRPSIEGLATGPPQNVVLAADTPLQPKMALCIVFHMILNYAESKLYYCCGPFKINLNPGVAQRYSVDLPRCCLYTHSGDLQKSWALFPEAGEEPGAVRQPPGGSTFPRTGRAHPALPPARKGKRPHKCKPFSLGSNLLDYYELSSNHCCKTKGQTTGVFGMKQPYQLLGSHSPYLSTNGVKCQNSSRANLPKDVKERFGHVDMISPRPVPEPLPRQDGGQRPFPCPAVPSHRCTPRREPRPAATAGQPPRLAALPRPGGLLGKAALLAASITPRPRLT</sequence>
<protein>
    <submittedName>
        <fullName evidence="2">Uncharacterized protein</fullName>
    </submittedName>
</protein>
<keyword evidence="3" id="KW-1185">Reference proteome</keyword>
<feature type="region of interest" description="Disordered" evidence="1">
    <location>
        <begin position="92"/>
        <end position="127"/>
    </location>
</feature>
<name>A0A3L8SQY9_CHLGU</name>
<gene>
    <name evidence="2" type="ORF">DV515_00004448</name>
</gene>
<dbReference type="AlphaFoldDB" id="A0A3L8SQY9"/>
<evidence type="ECO:0000313" key="2">
    <source>
        <dbReference type="EMBL" id="RLW06544.1"/>
    </source>
</evidence>
<evidence type="ECO:0000313" key="3">
    <source>
        <dbReference type="Proteomes" id="UP000276834"/>
    </source>
</evidence>
<proteinExistence type="predicted"/>
<dbReference type="Proteomes" id="UP000276834">
    <property type="component" value="Unassembled WGS sequence"/>
</dbReference>
<comment type="caution">
    <text evidence="2">The sequence shown here is derived from an EMBL/GenBank/DDBJ whole genome shotgun (WGS) entry which is preliminary data.</text>
</comment>
<dbReference type="EMBL" id="QUSF01000009">
    <property type="protein sequence ID" value="RLW06544.1"/>
    <property type="molecule type" value="Genomic_DNA"/>
</dbReference>
<reference evidence="2 3" key="1">
    <citation type="journal article" date="2018" name="Proc. R. Soc. B">
        <title>A non-coding region near Follistatin controls head colour polymorphism in the Gouldian finch.</title>
        <authorList>
            <person name="Toomey M.B."/>
            <person name="Marques C.I."/>
            <person name="Andrade P."/>
            <person name="Araujo P.M."/>
            <person name="Sabatino S."/>
            <person name="Gazda M.A."/>
            <person name="Afonso S."/>
            <person name="Lopes R.J."/>
            <person name="Corbo J.C."/>
            <person name="Carneiro M."/>
        </authorList>
    </citation>
    <scope>NUCLEOTIDE SEQUENCE [LARGE SCALE GENOMIC DNA]</scope>
    <source>
        <strain evidence="2">Red01</strain>
        <tissue evidence="2">Muscle</tissue>
    </source>
</reference>
<feature type="region of interest" description="Disordered" evidence="1">
    <location>
        <begin position="203"/>
        <end position="257"/>
    </location>
</feature>
<evidence type="ECO:0000256" key="1">
    <source>
        <dbReference type="SAM" id="MobiDB-lite"/>
    </source>
</evidence>
<feature type="compositionally biased region" description="Low complexity" evidence="1">
    <location>
        <begin position="245"/>
        <end position="257"/>
    </location>
</feature>
<organism evidence="2 3">
    <name type="scientific">Chloebia gouldiae</name>
    <name type="common">Gouldian finch</name>
    <name type="synonym">Erythrura gouldiae</name>
    <dbReference type="NCBI Taxonomy" id="44316"/>
    <lineage>
        <taxon>Eukaryota</taxon>
        <taxon>Metazoa</taxon>
        <taxon>Chordata</taxon>
        <taxon>Craniata</taxon>
        <taxon>Vertebrata</taxon>
        <taxon>Euteleostomi</taxon>
        <taxon>Archelosauria</taxon>
        <taxon>Archosauria</taxon>
        <taxon>Dinosauria</taxon>
        <taxon>Saurischia</taxon>
        <taxon>Theropoda</taxon>
        <taxon>Coelurosauria</taxon>
        <taxon>Aves</taxon>
        <taxon>Neognathae</taxon>
        <taxon>Neoaves</taxon>
        <taxon>Telluraves</taxon>
        <taxon>Australaves</taxon>
        <taxon>Passeriformes</taxon>
        <taxon>Passeroidea</taxon>
        <taxon>Passeridae</taxon>
        <taxon>Chloebia</taxon>
    </lineage>
</organism>
<accession>A0A3L8SQY9</accession>